<protein>
    <submittedName>
        <fullName evidence="1">Uncharacterized protein</fullName>
    </submittedName>
</protein>
<name>A0A3B5RFF8_XIPMA</name>
<keyword evidence="2" id="KW-1185">Reference proteome</keyword>
<reference evidence="1" key="3">
    <citation type="submission" date="2025-08" db="UniProtKB">
        <authorList>
            <consortium name="Ensembl"/>
        </authorList>
    </citation>
    <scope>IDENTIFICATION</scope>
    <source>
        <strain evidence="1">JP 163 A</strain>
    </source>
</reference>
<dbReference type="AlphaFoldDB" id="A0A3B5RFF8"/>
<evidence type="ECO:0000313" key="2">
    <source>
        <dbReference type="Proteomes" id="UP000002852"/>
    </source>
</evidence>
<organism evidence="1 2">
    <name type="scientific">Xiphophorus maculatus</name>
    <name type="common">Southern platyfish</name>
    <name type="synonym">Platypoecilus maculatus</name>
    <dbReference type="NCBI Taxonomy" id="8083"/>
    <lineage>
        <taxon>Eukaryota</taxon>
        <taxon>Metazoa</taxon>
        <taxon>Chordata</taxon>
        <taxon>Craniata</taxon>
        <taxon>Vertebrata</taxon>
        <taxon>Euteleostomi</taxon>
        <taxon>Actinopterygii</taxon>
        <taxon>Neopterygii</taxon>
        <taxon>Teleostei</taxon>
        <taxon>Neoteleostei</taxon>
        <taxon>Acanthomorphata</taxon>
        <taxon>Ovalentaria</taxon>
        <taxon>Atherinomorphae</taxon>
        <taxon>Cyprinodontiformes</taxon>
        <taxon>Poeciliidae</taxon>
        <taxon>Poeciliinae</taxon>
        <taxon>Xiphophorus</taxon>
    </lineage>
</organism>
<dbReference type="Proteomes" id="UP000002852">
    <property type="component" value="Unassembled WGS sequence"/>
</dbReference>
<reference evidence="2" key="2">
    <citation type="journal article" date="2013" name="Nat. Genet.">
        <title>The genome of the platyfish, Xiphophorus maculatus, provides insights into evolutionary adaptation and several complex traits.</title>
        <authorList>
            <person name="Schartl M."/>
            <person name="Walter R.B."/>
            <person name="Shen Y."/>
            <person name="Garcia T."/>
            <person name="Catchen J."/>
            <person name="Amores A."/>
            <person name="Braasch I."/>
            <person name="Chalopin D."/>
            <person name="Volff J.N."/>
            <person name="Lesch K.P."/>
            <person name="Bisazza A."/>
            <person name="Minx P."/>
            <person name="Hillier L."/>
            <person name="Wilson R.K."/>
            <person name="Fuerstenberg S."/>
            <person name="Boore J."/>
            <person name="Searle S."/>
            <person name="Postlethwait J.H."/>
            <person name="Warren W.C."/>
        </authorList>
    </citation>
    <scope>NUCLEOTIDE SEQUENCE [LARGE SCALE GENOMIC DNA]</scope>
    <source>
        <strain evidence="2">JP 163 A</strain>
    </source>
</reference>
<dbReference type="GeneTree" id="ENSGT01150000290096"/>
<dbReference type="InterPro" id="IPR016187">
    <property type="entry name" value="CTDL_fold"/>
</dbReference>
<dbReference type="InParanoid" id="A0A3B5RFF8"/>
<evidence type="ECO:0000313" key="1">
    <source>
        <dbReference type="Ensembl" id="ENSXMAP00000041451.1"/>
    </source>
</evidence>
<dbReference type="Ensembl" id="ENSXMAT00000021608.1">
    <property type="protein sequence ID" value="ENSXMAP00000041451.1"/>
    <property type="gene ID" value="ENSXMAG00000025015.1"/>
</dbReference>
<accession>A0A3B5RFF8</accession>
<reference evidence="2" key="1">
    <citation type="submission" date="2012-01" db="EMBL/GenBank/DDBJ databases">
        <authorList>
            <person name="Walter R."/>
            <person name="Schartl M."/>
            <person name="Warren W."/>
        </authorList>
    </citation>
    <scope>NUCLEOTIDE SEQUENCE [LARGE SCALE GENOMIC DNA]</scope>
    <source>
        <strain evidence="2">JP 163 A</strain>
    </source>
</reference>
<dbReference type="SUPFAM" id="SSF56436">
    <property type="entry name" value="C-type lectin-like"/>
    <property type="match status" value="1"/>
</dbReference>
<reference evidence="1" key="4">
    <citation type="submission" date="2025-09" db="UniProtKB">
        <authorList>
            <consortium name="Ensembl"/>
        </authorList>
    </citation>
    <scope>IDENTIFICATION</scope>
    <source>
        <strain evidence="1">JP 163 A</strain>
    </source>
</reference>
<proteinExistence type="predicted"/>
<sequence>YFQFTIVKMAISQPSSINCRLNNKHSASKFTASMVYPTLCECITSPSPPTQPENFFSIMLHGENKQYGDSESLSDSGRWSDENCSLSLPFVCYKPSNASHFRCFSSHK</sequence>